<dbReference type="PANTHER" id="PTHR43133">
    <property type="entry name" value="RNA POLYMERASE ECF-TYPE SIGMA FACTO"/>
    <property type="match status" value="1"/>
</dbReference>
<dbReference type="SUPFAM" id="SSF88946">
    <property type="entry name" value="Sigma2 domain of RNA polymerase sigma factors"/>
    <property type="match status" value="1"/>
</dbReference>
<proteinExistence type="inferred from homology"/>
<gene>
    <name evidence="8" type="ORF">ACFSBK_04685</name>
</gene>
<dbReference type="Proteomes" id="UP001597285">
    <property type="component" value="Unassembled WGS sequence"/>
</dbReference>
<dbReference type="PANTHER" id="PTHR43133:SF8">
    <property type="entry name" value="RNA POLYMERASE SIGMA FACTOR HI_1459-RELATED"/>
    <property type="match status" value="1"/>
</dbReference>
<dbReference type="RefSeq" id="WP_058919530.1">
    <property type="nucleotide sequence ID" value="NZ_JBHSQC010000015.1"/>
</dbReference>
<feature type="domain" description="RNA polymerase sigma-70 region 2" evidence="7">
    <location>
        <begin position="31"/>
        <end position="96"/>
    </location>
</feature>
<evidence type="ECO:0000256" key="2">
    <source>
        <dbReference type="ARBA" id="ARBA00023015"/>
    </source>
</evidence>
<evidence type="ECO:0000256" key="1">
    <source>
        <dbReference type="ARBA" id="ARBA00010641"/>
    </source>
</evidence>
<protein>
    <submittedName>
        <fullName evidence="8">Sigma-70 family RNA polymerase sigma factor</fullName>
    </submittedName>
</protein>
<feature type="coiled-coil region" evidence="6">
    <location>
        <begin position="137"/>
        <end position="192"/>
    </location>
</feature>
<dbReference type="InterPro" id="IPR039425">
    <property type="entry name" value="RNA_pol_sigma-70-like"/>
</dbReference>
<keyword evidence="3" id="KW-0731">Sigma factor</keyword>
<dbReference type="NCBIfam" id="TIGR02937">
    <property type="entry name" value="sigma70-ECF"/>
    <property type="match status" value="1"/>
</dbReference>
<dbReference type="InterPro" id="IPR013324">
    <property type="entry name" value="RNA_pol_sigma_r3/r4-like"/>
</dbReference>
<organism evidence="8 9">
    <name type="scientific">Carnobacterium antarcticum</name>
    <dbReference type="NCBI Taxonomy" id="2126436"/>
    <lineage>
        <taxon>Bacteria</taxon>
        <taxon>Bacillati</taxon>
        <taxon>Bacillota</taxon>
        <taxon>Bacilli</taxon>
        <taxon>Lactobacillales</taxon>
        <taxon>Carnobacteriaceae</taxon>
        <taxon>Carnobacterium</taxon>
    </lineage>
</organism>
<keyword evidence="9" id="KW-1185">Reference proteome</keyword>
<evidence type="ECO:0000313" key="9">
    <source>
        <dbReference type="Proteomes" id="UP001597285"/>
    </source>
</evidence>
<evidence type="ECO:0000259" key="7">
    <source>
        <dbReference type="Pfam" id="PF04542"/>
    </source>
</evidence>
<evidence type="ECO:0000256" key="5">
    <source>
        <dbReference type="ARBA" id="ARBA00023163"/>
    </source>
</evidence>
<keyword evidence="6" id="KW-0175">Coiled coil</keyword>
<evidence type="ECO:0000256" key="3">
    <source>
        <dbReference type="ARBA" id="ARBA00023082"/>
    </source>
</evidence>
<evidence type="ECO:0000256" key="4">
    <source>
        <dbReference type="ARBA" id="ARBA00023125"/>
    </source>
</evidence>
<accession>A0ABW4NL65</accession>
<dbReference type="InterPro" id="IPR007627">
    <property type="entry name" value="RNA_pol_sigma70_r2"/>
</dbReference>
<comment type="similarity">
    <text evidence="1">Belongs to the sigma-70 factor family. ECF subfamily.</text>
</comment>
<dbReference type="EMBL" id="JBHUFF010000008">
    <property type="protein sequence ID" value="MFD1799158.1"/>
    <property type="molecule type" value="Genomic_DNA"/>
</dbReference>
<dbReference type="Gene3D" id="1.10.10.10">
    <property type="entry name" value="Winged helix-like DNA-binding domain superfamily/Winged helix DNA-binding domain"/>
    <property type="match status" value="1"/>
</dbReference>
<dbReference type="InterPro" id="IPR036388">
    <property type="entry name" value="WH-like_DNA-bd_sf"/>
</dbReference>
<comment type="caution">
    <text evidence="8">The sequence shown here is derived from an EMBL/GenBank/DDBJ whole genome shotgun (WGS) entry which is preliminary data.</text>
</comment>
<keyword evidence="2" id="KW-0805">Transcription regulation</keyword>
<keyword evidence="5" id="KW-0804">Transcription</keyword>
<dbReference type="InterPro" id="IPR013325">
    <property type="entry name" value="RNA_pol_sigma_r2"/>
</dbReference>
<keyword evidence="4" id="KW-0238">DNA-binding</keyword>
<dbReference type="SUPFAM" id="SSF88659">
    <property type="entry name" value="Sigma3 and sigma4 domains of RNA polymerase sigma factors"/>
    <property type="match status" value="1"/>
</dbReference>
<sequence length="198" mass="23465">MLDKENFYTQMSDSELIQSIKGGNEEPFDILFERYRALAIKMTNGYYLKSFEAEDFLQEARMIFLKAIHTYDSEKGHTFGNFYKLNLKHHMFSLVRKDMAKKRTIEKLAESYDNLLEMREGMQHPRHGNVETPTLELLQVREKLADYQATLSEFEQKVFLDYIHNVDVEDIAENLNCDLSQIKNALDRCKRKMKQLFD</sequence>
<reference evidence="9" key="1">
    <citation type="journal article" date="2019" name="Int. J. Syst. Evol. Microbiol.">
        <title>The Global Catalogue of Microorganisms (GCM) 10K type strain sequencing project: providing services to taxonomists for standard genome sequencing and annotation.</title>
        <authorList>
            <consortium name="The Broad Institute Genomics Platform"/>
            <consortium name="The Broad Institute Genome Sequencing Center for Infectious Disease"/>
            <person name="Wu L."/>
            <person name="Ma J."/>
        </authorList>
    </citation>
    <scope>NUCLEOTIDE SEQUENCE [LARGE SCALE GENOMIC DNA]</scope>
    <source>
        <strain evidence="9">KCTC 42143</strain>
    </source>
</reference>
<dbReference type="Pfam" id="PF04542">
    <property type="entry name" value="Sigma70_r2"/>
    <property type="match status" value="1"/>
</dbReference>
<dbReference type="InterPro" id="IPR014284">
    <property type="entry name" value="RNA_pol_sigma-70_dom"/>
</dbReference>
<evidence type="ECO:0000256" key="6">
    <source>
        <dbReference type="SAM" id="Coils"/>
    </source>
</evidence>
<dbReference type="Gene3D" id="1.10.1740.10">
    <property type="match status" value="1"/>
</dbReference>
<name>A0ABW4NL65_9LACT</name>
<evidence type="ECO:0000313" key="8">
    <source>
        <dbReference type="EMBL" id="MFD1799158.1"/>
    </source>
</evidence>